<accession>A0A0A6VQ77</accession>
<sequence length="141" mass="14513">MLCHASHARYRLHPVHNHLCLQMIFWVGDEELVMARLGRFKGCVAGGAIAALVLTVGGGPAQAEEAVAAAEEVTASTTEAVAEADQLLSLEAFTATAEGFTAVDGTVAVDGATVTATVGVGMQVELSLPVDTTADPQLTDH</sequence>
<dbReference type="AlphaFoldDB" id="A0A0A6VQ77"/>
<protein>
    <submittedName>
        <fullName evidence="1">Uncharacterized protein</fullName>
    </submittedName>
</protein>
<dbReference type="Proteomes" id="UP000030466">
    <property type="component" value="Unassembled WGS sequence"/>
</dbReference>
<keyword evidence="2" id="KW-1185">Reference proteome</keyword>
<reference evidence="1 2" key="1">
    <citation type="journal article" date="2003" name="Int. J. Syst. Evol. Microbiol.">
        <title>Kocuria polaris sp. nov., an orange-pigmented psychrophilic bacterium isolated from an Antarctic cyanobacterial mat sample.</title>
        <authorList>
            <person name="Reddy G.S."/>
            <person name="Prakash J.S."/>
            <person name="Prabahar V."/>
            <person name="Matsumoto G.I."/>
            <person name="Stackebrandt E."/>
            <person name="Shivaji S."/>
        </authorList>
    </citation>
    <scope>NUCLEOTIDE SEQUENCE [LARGE SCALE GENOMIC DNA]</scope>
    <source>
        <strain evidence="1 2">CMS 76or</strain>
    </source>
</reference>
<proteinExistence type="predicted"/>
<comment type="caution">
    <text evidence="1">The sequence shown here is derived from an EMBL/GenBank/DDBJ whole genome shotgun (WGS) entry which is preliminary data.</text>
</comment>
<gene>
    <name evidence="1" type="ORF">GY22_14830</name>
</gene>
<evidence type="ECO:0000313" key="2">
    <source>
        <dbReference type="Proteomes" id="UP000030466"/>
    </source>
</evidence>
<name>A0A0A6VQ77_KOCRO</name>
<organism evidence="1 2">
    <name type="scientific">Kocuria rosea subsp. polaris</name>
    <dbReference type="NCBI Taxonomy" id="136273"/>
    <lineage>
        <taxon>Bacteria</taxon>
        <taxon>Bacillati</taxon>
        <taxon>Actinomycetota</taxon>
        <taxon>Actinomycetes</taxon>
        <taxon>Micrococcales</taxon>
        <taxon>Micrococcaceae</taxon>
        <taxon>Kocuria</taxon>
    </lineage>
</organism>
<evidence type="ECO:0000313" key="1">
    <source>
        <dbReference type="EMBL" id="KHD96563.1"/>
    </source>
</evidence>
<dbReference type="EMBL" id="JSUH01000015">
    <property type="protein sequence ID" value="KHD96563.1"/>
    <property type="molecule type" value="Genomic_DNA"/>
</dbReference>